<evidence type="ECO:0000313" key="5">
    <source>
        <dbReference type="EMBL" id="EKM76847.1"/>
    </source>
</evidence>
<evidence type="ECO:0000259" key="3">
    <source>
        <dbReference type="Pfam" id="PF00501"/>
    </source>
</evidence>
<proteinExistence type="predicted"/>
<keyword evidence="6" id="KW-1185">Reference proteome</keyword>
<dbReference type="HOGENOM" id="CLU_002220_1_0_1"/>
<dbReference type="OMA" id="IVFLECT"/>
<dbReference type="AlphaFoldDB" id="K5X1Q5"/>
<feature type="domain" description="Thioester reductase (TE)" evidence="4">
    <location>
        <begin position="747"/>
        <end position="983"/>
    </location>
</feature>
<dbReference type="InterPro" id="IPR013120">
    <property type="entry name" value="FAR_NAD-bd"/>
</dbReference>
<keyword evidence="2" id="KW-0597">Phosphoprotein</keyword>
<dbReference type="SUPFAM" id="SSF51735">
    <property type="entry name" value="NAD(P)-binding Rossmann-fold domains"/>
    <property type="match status" value="1"/>
</dbReference>
<dbReference type="STRING" id="597362.K5X1Q5"/>
<dbReference type="InterPro" id="IPR000873">
    <property type="entry name" value="AMP-dep_synth/lig_dom"/>
</dbReference>
<dbReference type="InParanoid" id="K5X1Q5"/>
<name>K5X1Q5_AGABU</name>
<dbReference type="InterPro" id="IPR036291">
    <property type="entry name" value="NAD(P)-bd_dom_sf"/>
</dbReference>
<gene>
    <name evidence="5" type="ORF">AGABI1DRAFT_130867</name>
</gene>
<keyword evidence="1" id="KW-0596">Phosphopantetheine</keyword>
<dbReference type="eggNOG" id="KOG1178">
    <property type="taxonomic scope" value="Eukaryota"/>
</dbReference>
<protein>
    <recommendedName>
        <fullName evidence="7">Polyketide synthase phosphopantetheine-binding domain-containing protein</fullName>
    </recommendedName>
</protein>
<accession>K5X1Q5</accession>
<dbReference type="Pfam" id="PF00501">
    <property type="entry name" value="AMP-binding"/>
    <property type="match status" value="1"/>
</dbReference>
<dbReference type="KEGG" id="abp:AGABI1DRAFT130867"/>
<dbReference type="PANTHER" id="PTHR43439:SF2">
    <property type="entry name" value="ENZYME, PUTATIVE (JCVI)-RELATED"/>
    <property type="match status" value="1"/>
</dbReference>
<evidence type="ECO:0000313" key="6">
    <source>
        <dbReference type="Proteomes" id="UP000008493"/>
    </source>
</evidence>
<evidence type="ECO:0000259" key="4">
    <source>
        <dbReference type="Pfam" id="PF07993"/>
    </source>
</evidence>
<dbReference type="OrthoDB" id="429813at2759"/>
<dbReference type="InterPro" id="IPR042099">
    <property type="entry name" value="ANL_N_sf"/>
</dbReference>
<dbReference type="Gene3D" id="3.40.50.720">
    <property type="entry name" value="NAD(P)-binding Rossmann-like Domain"/>
    <property type="match status" value="1"/>
</dbReference>
<dbReference type="InterPro" id="IPR051414">
    <property type="entry name" value="Adenylate-forming_Reductase"/>
</dbReference>
<organism evidence="5 6">
    <name type="scientific">Agaricus bisporus var. burnettii (strain JB137-S8 / ATCC MYA-4627 / FGSC 10392)</name>
    <name type="common">White button mushroom</name>
    <dbReference type="NCBI Taxonomy" id="597362"/>
    <lineage>
        <taxon>Eukaryota</taxon>
        <taxon>Fungi</taxon>
        <taxon>Dikarya</taxon>
        <taxon>Basidiomycota</taxon>
        <taxon>Agaricomycotina</taxon>
        <taxon>Agaricomycetes</taxon>
        <taxon>Agaricomycetidae</taxon>
        <taxon>Agaricales</taxon>
        <taxon>Agaricineae</taxon>
        <taxon>Agaricaceae</taxon>
        <taxon>Agaricus</taxon>
    </lineage>
</organism>
<sequence>MVDVASLPTLQGAKSSTFTRPPFNNSLTIPEVYAFHALNSSQHPVFVYADSSTSGTREILYPEVYAAIQRGHGLVSRYHSDLVGDVTKAPVVGILANIDTVTYITLALGIMHAGLTPFPISTRNSIIGVAHLIRTTCLRILFVSPDSAMQRIALEATMVLEREGIIVNILPAPQFDDFYNEDGSFRQLAPVRVSADPVVLILHSSGSTAQPKPIPMLNSNFMQWSLVPCTSINHYFLLKSEFLAPQDYGEIDMAGMPIAAHSLPIFHAMGAVQMVWMIGSGTITACFKPANPPTIPMPDLFLRELVETRSRIVFCVPFFIETWARSPENIPILCKLETLVYAGAPVNQQIGDQLVSAGVNLVPFYGSTEAGCLTVFAPKSTNTNNWRYFKFSGHFKAHLTYQDSVDEGEIGELIALGHEGYNPHVVNTTVDGRPGYATSDLLIRHPTEKDRYCVYGRVDDQLMLSTGEKTNPVPLESLFLEDKSIFAAIMFGRGRFQNGVLLQPVEPFDPADEMKLAAFRNLIWYFLLELLPNEVLRLSNRPTVVKVNEFAPAHSRIFKEMIITVNPDKPLEFTVKGTPRRQVCLRAYAKEIDAAYEAVKDSSQADIPVPEIWTAKNAMEFVHTAVKRVLKYSIDADQDIFLQGCDSLQATWIRNSMLRSIRSSKNKADIHQIPLNFVYAHPSIQKLGDYFWGVLSGTLDVEEHNRAAHVETRCLEMESLVNKYTAEIPTPKWNTSPESRRKETILLTGSTGRLGCYVLKQLAENEGITRIYALNRPSALGPSEARQKSAFKTWGISVNLDALEKIVFLECTLSKDKLGLTQDMYLRLQSTVTTIIHNGWRVDFNIGLGSFENLIAGTRHILDLALGSSVSNGPKFIFVSSISVFKNSEPNEVAPESPVVSSMSAGFGYGEGKWVAENICQRISEATGLVSSIVRVGQLSGDSYGRWNVKEWVPALIKAGKALGSLPARDETVTWLPVDDAATAFLDLLKYSGNASPPIAYLNLVHPRPTPWNDLFKAVADHLQLDFIPYNKWTKLLRSKANVLADQDHEASTDLTGFLSGDHLGAGKFKLDITLENCPSLKDVKALEGEDLIKCLDFWKF</sequence>
<dbReference type="SUPFAM" id="SSF56801">
    <property type="entry name" value="Acetyl-CoA synthetase-like"/>
    <property type="match status" value="1"/>
</dbReference>
<dbReference type="EMBL" id="JH971399">
    <property type="protein sequence ID" value="EKM76847.1"/>
    <property type="molecule type" value="Genomic_DNA"/>
</dbReference>
<evidence type="ECO:0000256" key="1">
    <source>
        <dbReference type="ARBA" id="ARBA00022450"/>
    </source>
</evidence>
<evidence type="ECO:0000256" key="2">
    <source>
        <dbReference type="ARBA" id="ARBA00022553"/>
    </source>
</evidence>
<dbReference type="Proteomes" id="UP000008493">
    <property type="component" value="Unassembled WGS sequence"/>
</dbReference>
<reference evidence="6" key="1">
    <citation type="journal article" date="2012" name="Proc. Natl. Acad. Sci. U.S.A.">
        <title>Genome sequence of the button mushroom Agaricus bisporus reveals mechanisms governing adaptation to a humic-rich ecological niche.</title>
        <authorList>
            <person name="Morin E."/>
            <person name="Kohler A."/>
            <person name="Baker A.R."/>
            <person name="Foulongne-Oriol M."/>
            <person name="Lombard V."/>
            <person name="Nagy L.G."/>
            <person name="Ohm R.A."/>
            <person name="Patyshakuliyeva A."/>
            <person name="Brun A."/>
            <person name="Aerts A.L."/>
            <person name="Bailey A.M."/>
            <person name="Billette C."/>
            <person name="Coutinho P.M."/>
            <person name="Deakin G."/>
            <person name="Doddapaneni H."/>
            <person name="Floudas D."/>
            <person name="Grimwood J."/>
            <person name="Hilden K."/>
            <person name="Kuees U."/>
            <person name="LaButti K.M."/>
            <person name="Lapidus A."/>
            <person name="Lindquist E.A."/>
            <person name="Lucas S.M."/>
            <person name="Murat C."/>
            <person name="Riley R.W."/>
            <person name="Salamov A.A."/>
            <person name="Schmutz J."/>
            <person name="Subramanian V."/>
            <person name="Woesten H.A.B."/>
            <person name="Xu J."/>
            <person name="Eastwood D.C."/>
            <person name="Foster G.D."/>
            <person name="Sonnenberg A.S."/>
            <person name="Cullen D."/>
            <person name="de Vries R.P."/>
            <person name="Lundell T."/>
            <person name="Hibbett D.S."/>
            <person name="Henrissat B."/>
            <person name="Burton K.S."/>
            <person name="Kerrigan R.W."/>
            <person name="Challen M.P."/>
            <person name="Grigoriev I.V."/>
            <person name="Martin F."/>
        </authorList>
    </citation>
    <scope>NUCLEOTIDE SEQUENCE [LARGE SCALE GENOMIC DNA]</scope>
    <source>
        <strain evidence="6">JB137-S8 / ATCC MYA-4627 / FGSC 10392</strain>
    </source>
</reference>
<evidence type="ECO:0008006" key="7">
    <source>
        <dbReference type="Google" id="ProtNLM"/>
    </source>
</evidence>
<dbReference type="GeneID" id="18827319"/>
<dbReference type="PANTHER" id="PTHR43439">
    <property type="entry name" value="PHENYLACETATE-COENZYME A LIGASE"/>
    <property type="match status" value="1"/>
</dbReference>
<dbReference type="Pfam" id="PF23562">
    <property type="entry name" value="AMP-binding_C_3"/>
    <property type="match status" value="1"/>
</dbReference>
<dbReference type="Pfam" id="PF07993">
    <property type="entry name" value="NAD_binding_4"/>
    <property type="match status" value="1"/>
</dbReference>
<feature type="domain" description="AMP-dependent synthetase/ligase" evidence="3">
    <location>
        <begin position="86"/>
        <end position="384"/>
    </location>
</feature>
<dbReference type="Gene3D" id="3.40.50.12780">
    <property type="entry name" value="N-terminal domain of ligase-like"/>
    <property type="match status" value="1"/>
</dbReference>
<dbReference type="RefSeq" id="XP_007332465.1">
    <property type="nucleotide sequence ID" value="XM_007332403.1"/>
</dbReference>